<name>A0A0B3VXP0_9FIRM</name>
<evidence type="ECO:0000313" key="2">
    <source>
        <dbReference type="Proteomes" id="UP000031189"/>
    </source>
</evidence>
<dbReference type="AlphaFoldDB" id="A0A0B3VXP0"/>
<accession>A0A0B3VXP0</accession>
<dbReference type="STRING" id="1577792.QX51_08115"/>
<protein>
    <submittedName>
        <fullName evidence="1">Uncharacterized protein</fullName>
    </submittedName>
</protein>
<dbReference type="EMBL" id="JWHR01000075">
    <property type="protein sequence ID" value="KHS57409.1"/>
    <property type="molecule type" value="Genomic_DNA"/>
</dbReference>
<dbReference type="Proteomes" id="UP000031189">
    <property type="component" value="Unassembled WGS sequence"/>
</dbReference>
<keyword evidence="2" id="KW-1185">Reference proteome</keyword>
<dbReference type="RefSeq" id="WP_039679411.1">
    <property type="nucleotide sequence ID" value="NZ_JAWGXO010000014.1"/>
</dbReference>
<reference evidence="1 2" key="1">
    <citation type="submission" date="2014-12" db="EMBL/GenBank/DDBJ databases">
        <title>Draft genome sequence of Terrisporobacter sp. 08-306576, isolated from the blood culture of a bacteremia patient.</title>
        <authorList>
            <person name="Lund L.C."/>
            <person name="Sydenham T.V."/>
            <person name="Hogh S.V."/>
            <person name="Skov M.N."/>
            <person name="Kemp M."/>
            <person name="Justesen U.S."/>
        </authorList>
    </citation>
    <scope>NUCLEOTIDE SEQUENCE [LARGE SCALE GENOMIC DNA]</scope>
    <source>
        <strain evidence="1 2">08-306576</strain>
    </source>
</reference>
<evidence type="ECO:0000313" key="1">
    <source>
        <dbReference type="EMBL" id="KHS57409.1"/>
    </source>
</evidence>
<proteinExistence type="predicted"/>
<comment type="caution">
    <text evidence="1">The sequence shown here is derived from an EMBL/GenBank/DDBJ whole genome shotgun (WGS) entry which is preliminary data.</text>
</comment>
<sequence length="112" mass="12939">MLQVICCSNILTVNAESSKVKDNTEQILELATDFILSTGIPMDELEKMNNSTKLEIYNTFKEMRALDDDIEFKDSNQKIVSIPTNKIESRNIPKEKLKFNIYSFDNRQMGRV</sequence>
<organism evidence="1 2">
    <name type="scientific">Terrisporobacter othiniensis</name>
    <dbReference type="NCBI Taxonomy" id="1577792"/>
    <lineage>
        <taxon>Bacteria</taxon>
        <taxon>Bacillati</taxon>
        <taxon>Bacillota</taxon>
        <taxon>Clostridia</taxon>
        <taxon>Peptostreptococcales</taxon>
        <taxon>Peptostreptococcaceae</taxon>
        <taxon>Terrisporobacter</taxon>
    </lineage>
</organism>
<gene>
    <name evidence="1" type="ORF">QX51_08115</name>
</gene>